<name>A0A0J9U145_PLAVI</name>
<sequence>MTCRKLVNYLKNNYEQGNNGDLKDHHCDLLSHWIYEQLHKKFEGKYGKIVHIYGEMEHILSKVLTSDKESKAIKCLHDVTVFSGINKWKESKDLYDYCVDYDKIM</sequence>
<evidence type="ECO:0008006" key="3">
    <source>
        <dbReference type="Google" id="ProtNLM"/>
    </source>
</evidence>
<proteinExistence type="predicted"/>
<gene>
    <name evidence="1" type="ORF">PVNG_06306</name>
</gene>
<dbReference type="Pfam" id="PF05795">
    <property type="entry name" value="Plasmodium_Vir"/>
    <property type="match status" value="1"/>
</dbReference>
<reference evidence="1 2" key="1">
    <citation type="submission" date="2011-09" db="EMBL/GenBank/DDBJ databases">
        <title>The Genome Sequence of Plasmodium vivax North Korean.</title>
        <authorList>
            <consortium name="The Broad Institute Genome Sequencing Platform"/>
            <consortium name="The Broad Institute Genome Sequencing Center for Infectious Disease"/>
            <person name="Neafsey D."/>
            <person name="Carlton J."/>
            <person name="Barnwell J."/>
            <person name="Collins W."/>
            <person name="Escalante A."/>
            <person name="Mullikin J."/>
            <person name="Saul A."/>
            <person name="Guigo R."/>
            <person name="Camara F."/>
            <person name="Young S.K."/>
            <person name="Zeng Q."/>
            <person name="Gargeya S."/>
            <person name="Fitzgerald M."/>
            <person name="Haas B."/>
            <person name="Abouelleil A."/>
            <person name="Alvarado L."/>
            <person name="Arachchi H.M."/>
            <person name="Berlin A."/>
            <person name="Brown A."/>
            <person name="Chapman S.B."/>
            <person name="Chen Z."/>
            <person name="Dunbar C."/>
            <person name="Freedman E."/>
            <person name="Gearin G."/>
            <person name="Gellesch M."/>
            <person name="Goldberg J."/>
            <person name="Griggs A."/>
            <person name="Gujja S."/>
            <person name="Heiman D."/>
            <person name="Howarth C."/>
            <person name="Larson L."/>
            <person name="Lui A."/>
            <person name="MacDonald P.J.P."/>
            <person name="Montmayeur A."/>
            <person name="Murphy C."/>
            <person name="Neiman D."/>
            <person name="Pearson M."/>
            <person name="Priest M."/>
            <person name="Roberts A."/>
            <person name="Saif S."/>
            <person name="Shea T."/>
            <person name="Shenoy N."/>
            <person name="Sisk P."/>
            <person name="Stolte C."/>
            <person name="Sykes S."/>
            <person name="Wortman J."/>
            <person name="Nusbaum C."/>
            <person name="Birren B."/>
        </authorList>
    </citation>
    <scope>NUCLEOTIDE SEQUENCE [LARGE SCALE GENOMIC DNA]</scope>
    <source>
        <strain evidence="1 2">North Korean</strain>
    </source>
</reference>
<evidence type="ECO:0000313" key="2">
    <source>
        <dbReference type="Proteomes" id="UP000053239"/>
    </source>
</evidence>
<accession>A0A0J9U145</accession>
<dbReference type="EMBL" id="KQ235242">
    <property type="protein sequence ID" value="KNA01672.1"/>
    <property type="molecule type" value="Genomic_DNA"/>
</dbReference>
<dbReference type="InterPro" id="IPR008780">
    <property type="entry name" value="Plasmodium_Vir"/>
</dbReference>
<organism evidence="1 2">
    <name type="scientific">Plasmodium vivax North Korean</name>
    <dbReference type="NCBI Taxonomy" id="1035514"/>
    <lineage>
        <taxon>Eukaryota</taxon>
        <taxon>Sar</taxon>
        <taxon>Alveolata</taxon>
        <taxon>Apicomplexa</taxon>
        <taxon>Aconoidasida</taxon>
        <taxon>Haemosporida</taxon>
        <taxon>Plasmodiidae</taxon>
        <taxon>Plasmodium</taxon>
        <taxon>Plasmodium (Plasmodium)</taxon>
    </lineage>
</organism>
<protein>
    <recommendedName>
        <fullName evidence="3">PIR Superfamily Protein</fullName>
    </recommendedName>
</protein>
<dbReference type="Proteomes" id="UP000053239">
    <property type="component" value="Unassembled WGS sequence"/>
</dbReference>
<dbReference type="AlphaFoldDB" id="A0A0J9U145"/>
<evidence type="ECO:0000313" key="1">
    <source>
        <dbReference type="EMBL" id="KNA01672.1"/>
    </source>
</evidence>